<comment type="similarity">
    <text evidence="1">Belongs to the UDP-glycosyltransferase family.</text>
</comment>
<dbReference type="InterPro" id="IPR050271">
    <property type="entry name" value="UDP-glycosyltransferase"/>
</dbReference>
<evidence type="ECO:0000313" key="6">
    <source>
        <dbReference type="WBParaSite" id="scaffold34593_cov311.g21445"/>
    </source>
</evidence>
<proteinExistence type="inferred from homology"/>
<evidence type="ECO:0000256" key="4">
    <source>
        <dbReference type="ARBA" id="ARBA00022679"/>
    </source>
</evidence>
<keyword evidence="3" id="KW-0328">Glycosyltransferase</keyword>
<sequence>MGIRGYFELGIAEFSSGGVHLLAEIKLEKYLIANSKIPFPIHFHSLEDELHRLMPELNYQEISEQNEVEYLNLARKRAIKDNLLGNHKLIKVEEMPKMWDLLRKSKYYLINVHPLGQFPFPNIPKRIVNIGGIEVEIEGILNEIEDEKKSKEKKSTANDLYKNITKKVFTYVVEWVINALYAGVPLILIPFTLEQKFNAKIVKYMKVGTVVDHKEFLDQFPAAILKLIREEIHKIPKGQIETFLDVVKKAIDEKDVK</sequence>
<dbReference type="GO" id="GO:0015020">
    <property type="term" value="F:glucuronosyltransferase activity"/>
    <property type="evidence" value="ECO:0007669"/>
    <property type="project" value="UniProtKB-EC"/>
</dbReference>
<dbReference type="EC" id="2.4.1.17" evidence="2"/>
<dbReference type="PANTHER" id="PTHR48043">
    <property type="entry name" value="EG:EG0003.4 PROTEIN-RELATED"/>
    <property type="match status" value="1"/>
</dbReference>
<accession>A0A915M833</accession>
<evidence type="ECO:0000256" key="2">
    <source>
        <dbReference type="ARBA" id="ARBA00012544"/>
    </source>
</evidence>
<name>A0A915M833_MELJA</name>
<dbReference type="PANTHER" id="PTHR48043:SF145">
    <property type="entry name" value="FI06409P-RELATED"/>
    <property type="match status" value="1"/>
</dbReference>
<organism evidence="5 6">
    <name type="scientific">Meloidogyne javanica</name>
    <name type="common">Root-knot nematode worm</name>
    <dbReference type="NCBI Taxonomy" id="6303"/>
    <lineage>
        <taxon>Eukaryota</taxon>
        <taxon>Metazoa</taxon>
        <taxon>Ecdysozoa</taxon>
        <taxon>Nematoda</taxon>
        <taxon>Chromadorea</taxon>
        <taxon>Rhabditida</taxon>
        <taxon>Tylenchina</taxon>
        <taxon>Tylenchomorpha</taxon>
        <taxon>Tylenchoidea</taxon>
        <taxon>Meloidogynidae</taxon>
        <taxon>Meloidogyninae</taxon>
        <taxon>Meloidogyne</taxon>
        <taxon>Meloidogyne incognita group</taxon>
    </lineage>
</organism>
<keyword evidence="5" id="KW-1185">Reference proteome</keyword>
<protein>
    <recommendedName>
        <fullName evidence="2">glucuronosyltransferase</fullName>
        <ecNumber evidence="2">2.4.1.17</ecNumber>
    </recommendedName>
</protein>
<evidence type="ECO:0000256" key="3">
    <source>
        <dbReference type="ARBA" id="ARBA00022676"/>
    </source>
</evidence>
<reference evidence="6" key="1">
    <citation type="submission" date="2022-11" db="UniProtKB">
        <authorList>
            <consortium name="WormBaseParasite"/>
        </authorList>
    </citation>
    <scope>IDENTIFICATION</scope>
</reference>
<keyword evidence="4" id="KW-0808">Transferase</keyword>
<dbReference type="AlphaFoldDB" id="A0A915M833"/>
<dbReference type="Proteomes" id="UP000887561">
    <property type="component" value="Unplaced"/>
</dbReference>
<evidence type="ECO:0000256" key="1">
    <source>
        <dbReference type="ARBA" id="ARBA00009995"/>
    </source>
</evidence>
<dbReference type="SUPFAM" id="SSF53756">
    <property type="entry name" value="UDP-Glycosyltransferase/glycogen phosphorylase"/>
    <property type="match status" value="1"/>
</dbReference>
<dbReference type="WBParaSite" id="scaffold34593_cov311.g21445">
    <property type="protein sequence ID" value="scaffold34593_cov311.g21445"/>
    <property type="gene ID" value="scaffold34593_cov311.g21445"/>
</dbReference>
<dbReference type="Gene3D" id="3.40.50.2000">
    <property type="entry name" value="Glycogen Phosphorylase B"/>
    <property type="match status" value="1"/>
</dbReference>
<evidence type="ECO:0000313" key="5">
    <source>
        <dbReference type="Proteomes" id="UP000887561"/>
    </source>
</evidence>